<evidence type="ECO:0000259" key="2">
    <source>
        <dbReference type="Pfam" id="PF13240"/>
    </source>
</evidence>
<comment type="caution">
    <text evidence="3">The sequence shown here is derived from an EMBL/GenBank/DDBJ whole genome shotgun (WGS) entry which is preliminary data.</text>
</comment>
<dbReference type="Proteomes" id="UP000182489">
    <property type="component" value="Unassembled WGS sequence"/>
</dbReference>
<dbReference type="EMBL" id="FPKH01000011">
    <property type="protein sequence ID" value="SFY31967.1"/>
    <property type="molecule type" value="Genomic_DNA"/>
</dbReference>
<dbReference type="Pfam" id="PF13240">
    <property type="entry name" value="Zn_Ribbon_1"/>
    <property type="match status" value="1"/>
</dbReference>
<evidence type="ECO:0000256" key="1">
    <source>
        <dbReference type="SAM" id="Phobius"/>
    </source>
</evidence>
<name>A0AB38CGZ4_9BURK</name>
<proteinExistence type="predicted"/>
<sequence>MAHFCTKCGTAHVPGARFCDECGKAVNAAPAPASAPVPASAPAATPALSGVKRRHIVIAGGVLAVVVVAGGALAWLLKPEAASASSFSRAIDAHLAADEAVRDKLLCLTNLPYQKEEIRVASYDSSTRQWLDILVRSGLYNAPVEQGSGGWVAQSQFVYALAAPGKAALRGDKLCVAKGVKVAKVSGYDQVRDLGVQQVAMAKATLTLTDEAAWFAKSPDRALILQRLPDGDLQVRLPMALVDKQWQVIDEAQMSQAAMTGAIGKSSAAQGAGMLDKLKSVFSFGGHPAVGKWQAAMGNVLEFTSDSVINNGTSTKATFTTKGNTVTIAPEGAGEAAMDIIVSDDGSTAQISMGGMRVTTLRRVRD</sequence>
<evidence type="ECO:0000313" key="3">
    <source>
        <dbReference type="EMBL" id="SFY31967.1"/>
    </source>
</evidence>
<reference evidence="3 4" key="1">
    <citation type="submission" date="2016-11" db="EMBL/GenBank/DDBJ databases">
        <authorList>
            <person name="Varghese N."/>
            <person name="Submissions S."/>
        </authorList>
    </citation>
    <scope>NUCLEOTIDE SEQUENCE [LARGE SCALE GENOMIC DNA]</scope>
    <source>
        <strain evidence="3 4">NFR18</strain>
    </source>
</reference>
<feature type="transmembrane region" description="Helical" evidence="1">
    <location>
        <begin position="56"/>
        <end position="77"/>
    </location>
</feature>
<keyword evidence="1" id="KW-0472">Membrane</keyword>
<dbReference type="RefSeq" id="WP_072457399.1">
    <property type="nucleotide sequence ID" value="NZ_FPKH01000011.1"/>
</dbReference>
<dbReference type="InterPro" id="IPR026870">
    <property type="entry name" value="Zinc_ribbon_dom"/>
</dbReference>
<dbReference type="AlphaFoldDB" id="A0AB38CGZ4"/>
<gene>
    <name evidence="3" type="ORF">SAMN03097694_0158</name>
</gene>
<evidence type="ECO:0000313" key="4">
    <source>
        <dbReference type="Proteomes" id="UP000182489"/>
    </source>
</evidence>
<accession>A0AB38CGZ4</accession>
<organism evidence="3 4">
    <name type="scientific">Janthinobacterium lividum</name>
    <dbReference type="NCBI Taxonomy" id="29581"/>
    <lineage>
        <taxon>Bacteria</taxon>
        <taxon>Pseudomonadati</taxon>
        <taxon>Pseudomonadota</taxon>
        <taxon>Betaproteobacteria</taxon>
        <taxon>Burkholderiales</taxon>
        <taxon>Oxalobacteraceae</taxon>
        <taxon>Janthinobacterium</taxon>
    </lineage>
</organism>
<keyword evidence="1" id="KW-1133">Transmembrane helix</keyword>
<keyword evidence="1" id="KW-0812">Transmembrane</keyword>
<feature type="domain" description="Zinc-ribbon" evidence="2">
    <location>
        <begin position="4"/>
        <end position="25"/>
    </location>
</feature>
<protein>
    <recommendedName>
        <fullName evidence="2">Zinc-ribbon domain-containing protein</fullName>
    </recommendedName>
</protein>